<organism evidence="2 3">
    <name type="scientific">Trypanosoma vivax (strain Y486)</name>
    <dbReference type="NCBI Taxonomy" id="1055687"/>
    <lineage>
        <taxon>Eukaryota</taxon>
        <taxon>Discoba</taxon>
        <taxon>Euglenozoa</taxon>
        <taxon>Kinetoplastea</taxon>
        <taxon>Metakinetoplastina</taxon>
        <taxon>Trypanosomatida</taxon>
        <taxon>Trypanosomatidae</taxon>
        <taxon>Trypanosoma</taxon>
        <taxon>Duttonella</taxon>
    </lineage>
</organism>
<feature type="compositionally biased region" description="Basic residues" evidence="1">
    <location>
        <begin position="164"/>
        <end position="173"/>
    </location>
</feature>
<sequence>MAALRTRRNDAQPGSRKQVNQRNSKGTTIHPKTNTGKPRAAAMHTQTIDTGNTTARKERIVFEGHAGTSLAATLRSEGTEPANCRWRLWAHLLRNASRDRLRGRVGTKDNTECRTQQHTQTETHARGRNGWQQKPHASRPACFDGAGGRTAAAQGMAANFRGAMRRHARHRIAQGRSCAQTTDRNKQGKTTATPLGWRHGKQGTSENGACSNSGSEPVSGETKTQDTVGETEHTGCATTGEQGGKQVTRRKLEARLRRTVFWKAAPKKNRGTRQAPGQSETRRGMAQWQKKTGCAKKYGAHTGA</sequence>
<reference evidence="2 3" key="1">
    <citation type="journal article" date="2012" name="Proc. Natl. Acad. Sci. U.S.A.">
        <title>Antigenic diversity is generated by distinct evolutionary mechanisms in African trypanosome species.</title>
        <authorList>
            <person name="Jackson A.P."/>
            <person name="Berry A."/>
            <person name="Aslett M."/>
            <person name="Allison H.C."/>
            <person name="Burton P."/>
            <person name="Vavrova-Anderson J."/>
            <person name="Brown R."/>
            <person name="Browne H."/>
            <person name="Corton N."/>
            <person name="Hauser H."/>
            <person name="Gamble J."/>
            <person name="Gilderthorp R."/>
            <person name="Marcello L."/>
            <person name="McQuillan J."/>
            <person name="Otto T.D."/>
            <person name="Quail M.A."/>
            <person name="Sanders M.J."/>
            <person name="van Tonder A."/>
            <person name="Ginger M.L."/>
            <person name="Field M.C."/>
            <person name="Barry J.D."/>
            <person name="Hertz-Fowler C."/>
            <person name="Berriman M."/>
        </authorList>
    </citation>
    <scope>NUCLEOTIDE SEQUENCE</scope>
    <source>
        <strain evidence="2 3">Y486</strain>
    </source>
</reference>
<feature type="compositionally biased region" description="Polar residues" evidence="1">
    <location>
        <begin position="202"/>
        <end position="228"/>
    </location>
</feature>
<proteinExistence type="predicted"/>
<dbReference type="Proteomes" id="UP000009027">
    <property type="component" value="Unassembled WGS sequence"/>
</dbReference>
<accession>F9WMN1</accession>
<dbReference type="EMBL" id="CAEX01001876">
    <property type="protein sequence ID" value="CCD18788.1"/>
    <property type="molecule type" value="Genomic_DNA"/>
</dbReference>
<feature type="region of interest" description="Disordered" evidence="1">
    <location>
        <begin position="267"/>
        <end position="304"/>
    </location>
</feature>
<protein>
    <submittedName>
        <fullName evidence="2">Uncharacterized protein</fullName>
    </submittedName>
</protein>
<feature type="compositionally biased region" description="Polar residues" evidence="1">
    <location>
        <begin position="177"/>
        <end position="193"/>
    </location>
</feature>
<evidence type="ECO:0000313" key="3">
    <source>
        <dbReference type="Proteomes" id="UP000009027"/>
    </source>
</evidence>
<gene>
    <name evidence="2" type="ORF">TvY486_0001340</name>
</gene>
<evidence type="ECO:0000256" key="1">
    <source>
        <dbReference type="SAM" id="MobiDB-lite"/>
    </source>
</evidence>
<feature type="region of interest" description="Disordered" evidence="1">
    <location>
        <begin position="1"/>
        <end position="43"/>
    </location>
</feature>
<feature type="compositionally biased region" description="Polar residues" evidence="1">
    <location>
        <begin position="113"/>
        <end position="122"/>
    </location>
</feature>
<feature type="region of interest" description="Disordered" evidence="1">
    <location>
        <begin position="164"/>
        <end position="249"/>
    </location>
</feature>
<dbReference type="VEuPathDB" id="TriTrypDB:TvY486_0001340"/>
<dbReference type="AlphaFoldDB" id="F9WMN1"/>
<name>F9WMN1_TRYVY</name>
<keyword evidence="3" id="KW-1185">Reference proteome</keyword>
<evidence type="ECO:0000313" key="2">
    <source>
        <dbReference type="EMBL" id="CCD18788.1"/>
    </source>
</evidence>
<feature type="compositionally biased region" description="Polar residues" evidence="1">
    <location>
        <begin position="15"/>
        <end position="36"/>
    </location>
</feature>
<feature type="region of interest" description="Disordered" evidence="1">
    <location>
        <begin position="107"/>
        <end position="148"/>
    </location>
</feature>